<name>A0A852THE7_9BACI</name>
<evidence type="ECO:0000313" key="2">
    <source>
        <dbReference type="EMBL" id="NYE08172.1"/>
    </source>
</evidence>
<evidence type="ECO:0000313" key="3">
    <source>
        <dbReference type="Proteomes" id="UP000548423"/>
    </source>
</evidence>
<protein>
    <submittedName>
        <fullName evidence="2">Acetyltransferase</fullName>
    </submittedName>
</protein>
<reference evidence="3" key="1">
    <citation type="submission" date="2020-07" db="EMBL/GenBank/DDBJ databases">
        <authorList>
            <person name="Partida-Martinez L."/>
            <person name="Huntemann M."/>
            <person name="Clum A."/>
            <person name="Wang J."/>
            <person name="Palaniappan K."/>
            <person name="Ritter S."/>
            <person name="Chen I.-M."/>
            <person name="Stamatis D."/>
            <person name="Reddy T."/>
            <person name="O'Malley R."/>
            <person name="Daum C."/>
            <person name="Shapiro N."/>
            <person name="Ivanova N."/>
            <person name="Kyrpides N."/>
            <person name="Woyke T."/>
        </authorList>
    </citation>
    <scope>NUCLEOTIDE SEQUENCE [LARGE SCALE GENOMIC DNA]</scope>
    <source>
        <strain evidence="3">AT2.8</strain>
    </source>
</reference>
<dbReference type="CDD" id="cd04301">
    <property type="entry name" value="NAT_SF"/>
    <property type="match status" value="1"/>
</dbReference>
<dbReference type="GO" id="GO:0016747">
    <property type="term" value="F:acyltransferase activity, transferring groups other than amino-acyl groups"/>
    <property type="evidence" value="ECO:0007669"/>
    <property type="project" value="InterPro"/>
</dbReference>
<dbReference type="CDD" id="cd07067">
    <property type="entry name" value="HP_PGM_like"/>
    <property type="match status" value="1"/>
</dbReference>
<reference evidence="3" key="2">
    <citation type="submission" date="2020-08" db="EMBL/GenBank/DDBJ databases">
        <title>The Agave Microbiome: Exploring the role of microbial communities in plant adaptations to desert environments.</title>
        <authorList>
            <person name="Partida-Martinez L.P."/>
        </authorList>
    </citation>
    <scope>NUCLEOTIDE SEQUENCE [LARGE SCALE GENOMIC DNA]</scope>
    <source>
        <strain evidence="3">AT2.8</strain>
    </source>
</reference>
<feature type="domain" description="N-acetyltransferase" evidence="1">
    <location>
        <begin position="214"/>
        <end position="353"/>
    </location>
</feature>
<dbReference type="InterPro" id="IPR016181">
    <property type="entry name" value="Acyl_CoA_acyltransferase"/>
</dbReference>
<dbReference type="InterPro" id="IPR013078">
    <property type="entry name" value="His_Pase_superF_clade-1"/>
</dbReference>
<evidence type="ECO:0000259" key="1">
    <source>
        <dbReference type="PROSITE" id="PS51186"/>
    </source>
</evidence>
<dbReference type="SUPFAM" id="SSF55729">
    <property type="entry name" value="Acyl-CoA N-acyltransferases (Nat)"/>
    <property type="match status" value="1"/>
</dbReference>
<dbReference type="Pfam" id="PF13302">
    <property type="entry name" value="Acetyltransf_3"/>
    <property type="match status" value="1"/>
</dbReference>
<dbReference type="InterPro" id="IPR029033">
    <property type="entry name" value="His_PPase_superfam"/>
</dbReference>
<dbReference type="PANTHER" id="PTHR39173">
    <property type="entry name" value="ACETYLTRANSFERASE"/>
    <property type="match status" value="1"/>
</dbReference>
<dbReference type="SMART" id="SM00855">
    <property type="entry name" value="PGAM"/>
    <property type="match status" value="1"/>
</dbReference>
<dbReference type="InterPro" id="IPR000182">
    <property type="entry name" value="GNAT_dom"/>
</dbReference>
<dbReference type="Pfam" id="PF00300">
    <property type="entry name" value="His_Phos_1"/>
    <property type="match status" value="1"/>
</dbReference>
<dbReference type="Proteomes" id="UP000548423">
    <property type="component" value="Unassembled WGS sequence"/>
</dbReference>
<proteinExistence type="predicted"/>
<dbReference type="EMBL" id="JACCBX010000012">
    <property type="protein sequence ID" value="NYE08172.1"/>
    <property type="molecule type" value="Genomic_DNA"/>
</dbReference>
<dbReference type="PROSITE" id="PS51186">
    <property type="entry name" value="GNAT"/>
    <property type="match status" value="1"/>
</dbReference>
<dbReference type="PANTHER" id="PTHR39173:SF1">
    <property type="entry name" value="ACETYLTRANSFERASE"/>
    <property type="match status" value="1"/>
</dbReference>
<accession>A0A852THE7</accession>
<dbReference type="SUPFAM" id="SSF53254">
    <property type="entry name" value="Phosphoglycerate mutase-like"/>
    <property type="match status" value="1"/>
</dbReference>
<gene>
    <name evidence="2" type="ORF">F4694_005015</name>
</gene>
<sequence length="355" mass="40695">MKKIYLIRHCEAEGQPAEASLTDNGIKQSAHLSEFFRDIPIDRIISSPYNRAVQTVEPLAQRINLEIEKNDLLTERILSSQNLSDWLEKLRATFDDLDLKFEGGESSSEATERIIAVIEEVQNSEELNTIIVTHGNLLSLLLNHYNHHFGFEEWKGLRNPDVFLLKIENGTITYERLLMESSHQLSLVKPTVELMDEYLSFYKEWIDSNEDMIPWVIKKDPSDFEAMVQFLRDNEEGSNLPAGWVPDSTFWLINQDKRILGVVNIRHQLTQDLSNRGGHIGYGIRPSERRKGFATRLLSLSLEKADELGIKKALVVCDEDNTGSYKTIINNGGIPDSDFIEEDGNIIKRFWIETC</sequence>
<dbReference type="AlphaFoldDB" id="A0A852THE7"/>
<comment type="caution">
    <text evidence="2">The sequence shown here is derived from an EMBL/GenBank/DDBJ whole genome shotgun (WGS) entry which is preliminary data.</text>
</comment>
<dbReference type="Gene3D" id="3.40.630.30">
    <property type="match status" value="1"/>
</dbReference>
<organism evidence="2 3">
    <name type="scientific">Neobacillus niacini</name>
    <dbReference type="NCBI Taxonomy" id="86668"/>
    <lineage>
        <taxon>Bacteria</taxon>
        <taxon>Bacillati</taxon>
        <taxon>Bacillota</taxon>
        <taxon>Bacilli</taxon>
        <taxon>Bacillales</taxon>
        <taxon>Bacillaceae</taxon>
        <taxon>Neobacillus</taxon>
    </lineage>
</organism>
<dbReference type="Gene3D" id="3.40.50.1240">
    <property type="entry name" value="Phosphoglycerate mutase-like"/>
    <property type="match status" value="1"/>
</dbReference>